<feature type="region of interest" description="Disordered" evidence="1">
    <location>
        <begin position="308"/>
        <end position="329"/>
    </location>
</feature>
<evidence type="ECO:0000256" key="2">
    <source>
        <dbReference type="SAM" id="Phobius"/>
    </source>
</evidence>
<comment type="caution">
    <text evidence="4">The sequence shown here is derived from an EMBL/GenBank/DDBJ whole genome shotgun (WGS) entry which is preliminary data.</text>
</comment>
<protein>
    <submittedName>
        <fullName evidence="4">DUF1616 domain-containing protein</fullName>
    </submittedName>
</protein>
<feature type="domain" description="DUF1616" evidence="3">
    <location>
        <begin position="15"/>
        <end position="325"/>
    </location>
</feature>
<keyword evidence="2" id="KW-1133">Transmembrane helix</keyword>
<dbReference type="EMBL" id="JBHSXQ010000003">
    <property type="protein sequence ID" value="MFC6905571.1"/>
    <property type="molecule type" value="Genomic_DNA"/>
</dbReference>
<feature type="compositionally biased region" description="Acidic residues" evidence="1">
    <location>
        <begin position="309"/>
        <end position="320"/>
    </location>
</feature>
<feature type="transmembrane region" description="Helical" evidence="2">
    <location>
        <begin position="96"/>
        <end position="120"/>
    </location>
</feature>
<dbReference type="AlphaFoldDB" id="A0ABD5V460"/>
<feature type="transmembrane region" description="Helical" evidence="2">
    <location>
        <begin position="12"/>
        <end position="32"/>
    </location>
</feature>
<proteinExistence type="predicted"/>
<dbReference type="Proteomes" id="UP001596312">
    <property type="component" value="Unassembled WGS sequence"/>
</dbReference>
<keyword evidence="2" id="KW-0812">Transmembrane</keyword>
<sequence length="329" mass="35386">MRAHQWMGDLLLTILFSALAAVGILIVDVTIAPVRVALALPLVVLLPGYAFVSALFPDPPTEDGAGFGTLERIALSVALSLAIVPSIAYVANFSPYGVTLLPIAVATVAWTVLFSLIGLLRRARRPPEDRYGVGGRAVGTVAGLFTVHQRRRGETPAPFEPENQRHVLLNVFLVFSLLALVAGGAYMAFAAPSLPAEEPHTELYLLSENEEGELTTTDLPTDLSGGETAPITVGIENHEGETQSYTAVVYQQEVVLSDDGQDVEGVESETELDRFETTVEDGETEQIGYDIGPTTDNDVYVWVLLYEGDAPDDPSPEDADQTTRLAFTD</sequence>
<feature type="transmembrane region" description="Helical" evidence="2">
    <location>
        <begin position="38"/>
        <end position="57"/>
    </location>
</feature>
<dbReference type="Pfam" id="PF07760">
    <property type="entry name" value="DUF1616"/>
    <property type="match status" value="1"/>
</dbReference>
<feature type="transmembrane region" description="Helical" evidence="2">
    <location>
        <begin position="167"/>
        <end position="189"/>
    </location>
</feature>
<gene>
    <name evidence="4" type="ORF">ACFQGH_10235</name>
</gene>
<name>A0ABD5V460_9EURY</name>
<evidence type="ECO:0000313" key="4">
    <source>
        <dbReference type="EMBL" id="MFC6905571.1"/>
    </source>
</evidence>
<evidence type="ECO:0000313" key="5">
    <source>
        <dbReference type="Proteomes" id="UP001596312"/>
    </source>
</evidence>
<keyword evidence="2" id="KW-0472">Membrane</keyword>
<evidence type="ECO:0000256" key="1">
    <source>
        <dbReference type="SAM" id="MobiDB-lite"/>
    </source>
</evidence>
<dbReference type="RefSeq" id="WP_340604092.1">
    <property type="nucleotide sequence ID" value="NZ_JBBMXV010000003.1"/>
</dbReference>
<accession>A0ABD5V460</accession>
<evidence type="ECO:0000259" key="3">
    <source>
        <dbReference type="Pfam" id="PF07760"/>
    </source>
</evidence>
<reference evidence="4 5" key="1">
    <citation type="journal article" date="2019" name="Int. J. Syst. Evol. Microbiol.">
        <title>The Global Catalogue of Microorganisms (GCM) 10K type strain sequencing project: providing services to taxonomists for standard genome sequencing and annotation.</title>
        <authorList>
            <consortium name="The Broad Institute Genomics Platform"/>
            <consortium name="The Broad Institute Genome Sequencing Center for Infectious Disease"/>
            <person name="Wu L."/>
            <person name="Ma J."/>
        </authorList>
    </citation>
    <scope>NUCLEOTIDE SEQUENCE [LARGE SCALE GENOMIC DNA]</scope>
    <source>
        <strain evidence="4 5">CGMCC 1.3240</strain>
    </source>
</reference>
<keyword evidence="5" id="KW-1185">Reference proteome</keyword>
<dbReference type="InterPro" id="IPR011674">
    <property type="entry name" value="DUF1616"/>
</dbReference>
<organism evidence="4 5">
    <name type="scientific">Halalkalicoccus tibetensis</name>
    <dbReference type="NCBI Taxonomy" id="175632"/>
    <lineage>
        <taxon>Archaea</taxon>
        <taxon>Methanobacteriati</taxon>
        <taxon>Methanobacteriota</taxon>
        <taxon>Stenosarchaea group</taxon>
        <taxon>Halobacteria</taxon>
        <taxon>Halobacteriales</taxon>
        <taxon>Halococcaceae</taxon>
        <taxon>Halalkalicoccus</taxon>
    </lineage>
</organism>